<evidence type="ECO:0000313" key="3">
    <source>
        <dbReference type="Proteomes" id="UP000054826"/>
    </source>
</evidence>
<accession>A0A0V1JTF9</accession>
<keyword evidence="1" id="KW-1133">Transmembrane helix</keyword>
<keyword evidence="1" id="KW-0472">Membrane</keyword>
<name>A0A0V1JTF9_TRIPS</name>
<reference evidence="2 3" key="1">
    <citation type="submission" date="2015-01" db="EMBL/GenBank/DDBJ databases">
        <title>Evolution of Trichinella species and genotypes.</title>
        <authorList>
            <person name="Korhonen P.K."/>
            <person name="Edoardo P."/>
            <person name="Giuseppe L.R."/>
            <person name="Gasser R.B."/>
        </authorList>
    </citation>
    <scope>NUCLEOTIDE SEQUENCE [LARGE SCALE GENOMIC DNA]</scope>
    <source>
        <strain evidence="2">ISS176</strain>
    </source>
</reference>
<comment type="caution">
    <text evidence="2">The sequence shown here is derived from an EMBL/GenBank/DDBJ whole genome shotgun (WGS) entry which is preliminary data.</text>
</comment>
<dbReference type="AlphaFoldDB" id="A0A0V1JTF9"/>
<protein>
    <submittedName>
        <fullName evidence="2">Uncharacterized protein</fullName>
    </submittedName>
</protein>
<proteinExistence type="predicted"/>
<keyword evidence="1" id="KW-0812">Transmembrane</keyword>
<organism evidence="2 3">
    <name type="scientific">Trichinella pseudospiralis</name>
    <name type="common">Parasitic roundworm</name>
    <dbReference type="NCBI Taxonomy" id="6337"/>
    <lineage>
        <taxon>Eukaryota</taxon>
        <taxon>Metazoa</taxon>
        <taxon>Ecdysozoa</taxon>
        <taxon>Nematoda</taxon>
        <taxon>Enoplea</taxon>
        <taxon>Dorylaimia</taxon>
        <taxon>Trichinellida</taxon>
        <taxon>Trichinellidae</taxon>
        <taxon>Trichinella</taxon>
    </lineage>
</organism>
<evidence type="ECO:0000313" key="2">
    <source>
        <dbReference type="EMBL" id="KRZ38242.1"/>
    </source>
</evidence>
<feature type="transmembrane region" description="Helical" evidence="1">
    <location>
        <begin position="19"/>
        <end position="41"/>
    </location>
</feature>
<evidence type="ECO:0000256" key="1">
    <source>
        <dbReference type="SAM" id="Phobius"/>
    </source>
</evidence>
<dbReference type="EMBL" id="JYDV01000048">
    <property type="protein sequence ID" value="KRZ38242.1"/>
    <property type="molecule type" value="Genomic_DNA"/>
</dbReference>
<sequence>MAIQFYCCYKLQEKRKRAFVDALLFAAFVLLQLIRIAVFAWNSNLENSKRSATFTTVCCWWRDAVNDRLRRHLWWGFFPQLMVNPILGSGQVDSRERVTRTAWSLFPDGRYHIARCP</sequence>
<gene>
    <name evidence="2" type="ORF">T4C_2383</name>
</gene>
<dbReference type="Proteomes" id="UP000054826">
    <property type="component" value="Unassembled WGS sequence"/>
</dbReference>